<comment type="caution">
    <text evidence="2">The sequence shown here is derived from an EMBL/GenBank/DDBJ whole genome shotgun (WGS) entry which is preliminary data.</text>
</comment>
<keyword evidence="3" id="KW-1185">Reference proteome</keyword>
<dbReference type="AlphaFoldDB" id="A0A7W8G0J9"/>
<dbReference type="Pfam" id="PF17164">
    <property type="entry name" value="DUF5122"/>
    <property type="match status" value="1"/>
</dbReference>
<dbReference type="Gene3D" id="2.80.10.50">
    <property type="match status" value="2"/>
</dbReference>
<feature type="signal peptide" evidence="1">
    <location>
        <begin position="1"/>
        <end position="17"/>
    </location>
</feature>
<organism evidence="2 3">
    <name type="scientific">Chiayiivirga flava</name>
    <dbReference type="NCBI Taxonomy" id="659595"/>
    <lineage>
        <taxon>Bacteria</taxon>
        <taxon>Pseudomonadati</taxon>
        <taxon>Pseudomonadota</taxon>
        <taxon>Gammaproteobacteria</taxon>
        <taxon>Lysobacterales</taxon>
        <taxon>Lysobacteraceae</taxon>
        <taxon>Chiayiivirga</taxon>
    </lineage>
</organism>
<dbReference type="SUPFAM" id="SSF101898">
    <property type="entry name" value="NHL repeat"/>
    <property type="match status" value="1"/>
</dbReference>
<dbReference type="RefSeq" id="WP_183960366.1">
    <property type="nucleotide sequence ID" value="NZ_JACHHP010000002.1"/>
</dbReference>
<name>A0A7W8G0J9_9GAMM</name>
<dbReference type="EMBL" id="JACHHP010000002">
    <property type="protein sequence ID" value="MBB5207848.1"/>
    <property type="molecule type" value="Genomic_DNA"/>
</dbReference>
<protein>
    <submittedName>
        <fullName evidence="2">Putative delta-60 repeat protein</fullName>
    </submittedName>
</protein>
<dbReference type="Proteomes" id="UP000521199">
    <property type="component" value="Unassembled WGS sequence"/>
</dbReference>
<sequence>MKSALLASLLLAGTAIAGAGSPDTTFGGDGRVRLAFDLDGDSLLDELHAAVAGPGGVTYLVGHASVPANPQFPDLGGAAIAIARLTHTGKPDATYGKAGRVVHADPAAAHLVMLDAALAPDGALLTAGYATTGDVRMAACRFAPDGNVDAAFGNALTPGCAVIDLPGNFDVAHAVLAMPDGRIALGGEDGQGKAVLAMLDAAGAMLPAFGDGGVRRLGDGVVADLAFDDGALVAVGQHDAGEAHAFVARLDASDGSNIAAFGGGVVAFDLGAPGGGADAFVAVSVAPGGDLVAAGWSEDGGIGRGVLVRFDATGAPVAGFGDSGVQQFHAPEGVDRRWIDAVDATHADHLFVAGRDIEIVLGHPFVAAIAMRLLPDGSPDASFGTEGVAIANLDLPAHPSDTALVVHGARPLVAATIGADPDPPLTGDYAAARFEHGLAHARLTVTPKWGPGGSIKPVQPVQVGYSNVASFLVVAKPGFGIATVDGCGGALFGNTYITDPVLADCSVIATFAPLP</sequence>
<evidence type="ECO:0000313" key="2">
    <source>
        <dbReference type="EMBL" id="MBB5207848.1"/>
    </source>
</evidence>
<dbReference type="InterPro" id="IPR013431">
    <property type="entry name" value="Delta_60_rpt"/>
</dbReference>
<proteinExistence type="predicted"/>
<evidence type="ECO:0000313" key="3">
    <source>
        <dbReference type="Proteomes" id="UP000521199"/>
    </source>
</evidence>
<keyword evidence="1" id="KW-0732">Signal</keyword>
<dbReference type="NCBIfam" id="TIGR02608">
    <property type="entry name" value="delta_60_rpt"/>
    <property type="match status" value="5"/>
</dbReference>
<reference evidence="2 3" key="1">
    <citation type="submission" date="2020-08" db="EMBL/GenBank/DDBJ databases">
        <title>Genomic Encyclopedia of Type Strains, Phase IV (KMG-IV): sequencing the most valuable type-strain genomes for metagenomic binning, comparative biology and taxonomic classification.</title>
        <authorList>
            <person name="Goeker M."/>
        </authorList>
    </citation>
    <scope>NUCLEOTIDE SEQUENCE [LARGE SCALE GENOMIC DNA]</scope>
    <source>
        <strain evidence="2 3">DSM 24163</strain>
    </source>
</reference>
<accession>A0A7W8G0J9</accession>
<evidence type="ECO:0000256" key="1">
    <source>
        <dbReference type="SAM" id="SignalP"/>
    </source>
</evidence>
<gene>
    <name evidence="2" type="ORF">HNQ52_001377</name>
</gene>
<feature type="chain" id="PRO_5030988056" evidence="1">
    <location>
        <begin position="18"/>
        <end position="515"/>
    </location>
</feature>